<feature type="transmembrane region" description="Helical" evidence="12">
    <location>
        <begin position="1115"/>
        <end position="1131"/>
    </location>
</feature>
<dbReference type="CDD" id="cd03250">
    <property type="entry name" value="ABCC_MRP_domain1"/>
    <property type="match status" value="1"/>
</dbReference>
<dbReference type="CDD" id="cd03244">
    <property type="entry name" value="ABCC_MRP_domain2"/>
    <property type="match status" value="1"/>
</dbReference>
<keyword evidence="5" id="KW-0677">Repeat</keyword>
<name>A0A194X2N8_MOLSC</name>
<evidence type="ECO:0000313" key="16">
    <source>
        <dbReference type="Proteomes" id="UP000070700"/>
    </source>
</evidence>
<keyword evidence="8 12" id="KW-1133">Transmembrane helix</keyword>
<dbReference type="Pfam" id="PF00005">
    <property type="entry name" value="ABC_tran"/>
    <property type="match status" value="2"/>
</dbReference>
<sequence length="1569" mass="173286">MMLLALLLDNIAIALIAFIFVFTIPSLRSLAKGWRINKNPNHHQELYSDEDGVASTESTNEFSNKLQFIFIFVLAVIGFGLSIADTIYTAINQKTRTAGSNHHHLGIFLLVPAWALLLLQLIDASLKRAPVARFKSAISKLASCFLLVGIAWISLLDDASVVATIITSLQMASILSLVATIASIKRRPVVFRPDGKVVDQQRNVALWFKYSFQWCVDTLAAANRDKFGNSDLPAMDHATRSENATERFKNIAIKDTMPLWIQIFWVLRRQFILQWLSILFSNFFDVAPAFATLQLLQYLETRTDPNAMEPGAWKYVVGISVAAISSHIVDSRIMWWGRSDIVIPLRSILTGLMYSKVLKINDSSEPPEEESSKVEDTKTEEGQEPDKKHRVTSQSGIVNMFAVDCNAIATFGEQNTEYVNSAGKLIVTVVFLLLLIGWQSLCAGMLGIAMLFPFNKVLAERYGKKQKILMEIRDKRTTITTEVLHGIRQIKFSAAESQWAEKLGSVREEELSTLWQTRIDNLYMSIASEFTPVVLTALSLATYSWVHGNLLPSVAFTAISLFLQLDGLVSHIPFLLVTAINAKVSCDRIQNFLRLPEKPENTSPGESISFYNASISFPHDGTDPMADPFALRELNLQFPNNALSVISGPTGSGKSLLLAAILGEIKLLSGSIQVPKSSGEHYDSKATPVDWIIPTAISFVSQTPWIENATIKDNILFGLPFDPVRYEKVVEACALTQDLAMFEDGDETEVGAQGISLSGGQKWRLTLARAFYSRAGIMILDDVFSALDSHVGKYIYEHAILGELAEGRTIVLATHHTSLCLPRAKYAVRLSGSGVLEHAGLTEDLRKEGILDGMLQADDTTEPKYGEEDEVLRAEESNGATAIPSADAAVAVKATPKKLIEEEQRETGRVKTSVYAGYLHASGGWAFWSLVVGLYAVAEGFTLGRTYWIRIWASDYGKGQSEAAFSFAASHFRHTIQPRFSGQIPISPTDFGSTINSTMVSASFPIETQNRNLWFYLGVYCLISTISVVFSISRLYLVYSGSIRASRLIFKSVLYSVLRAPLRWLDTVPTGRILNRFTADFTSIDSSLAQTFYYFAAISTDITGILVAATFVSPFMIICAAALLAACTLFTRSYLTAARNVKRLDSVNKSPVISHFAASLSGLSTIRAFAKSSDFKNRMFALIDTYAASSWYNNLFRSWLMVRIGITASFFATAVSIFVITKKGIDASLAGFALSFALSFGHSVSWAIRISTQLELDMNAAERVFEYRDITIEDQDGDNIPASWPEEGRVEVKDLELGYAEGLPSILKGLSFTAEKNQRIGVIGRTGAGKSTLSLALFRFLQARKGSIVIDGIDISRIRLHDLRTRLAIIPQDPVLFSGTIRSNLDPFNEFSDYQLREALMRVHLIPSYTHTPVPEATLPDSSTASSTTAFLQPAENRNIFLSLTAPIASGGTNLSQGQKQLLCLARAILSRPKVLLLDEATSAVDMSTDLLIQRSIRDEFSNTTLLVIAHRLSTIADFDRILVLKDGVNAEFGSPKELLEKEDGLFKGMVAQSGEKDELEKIIMEDRK</sequence>
<feature type="domain" description="ABC transporter" evidence="13">
    <location>
        <begin position="608"/>
        <end position="857"/>
    </location>
</feature>
<dbReference type="PROSITE" id="PS00211">
    <property type="entry name" value="ABC_TRANSPORTER_1"/>
    <property type="match status" value="1"/>
</dbReference>
<dbReference type="InParanoid" id="A0A194X2N8"/>
<dbReference type="InterPro" id="IPR050173">
    <property type="entry name" value="ABC_transporter_C-like"/>
</dbReference>
<dbReference type="InterPro" id="IPR017871">
    <property type="entry name" value="ABC_transporter-like_CS"/>
</dbReference>
<feature type="transmembrane region" description="Helical" evidence="12">
    <location>
        <begin position="1227"/>
        <end position="1248"/>
    </location>
</feature>
<evidence type="ECO:0000256" key="1">
    <source>
        <dbReference type="ARBA" id="ARBA00004141"/>
    </source>
</evidence>
<evidence type="ECO:0000259" key="14">
    <source>
        <dbReference type="PROSITE" id="PS50929"/>
    </source>
</evidence>
<dbReference type="SMART" id="SM00382">
    <property type="entry name" value="AAA"/>
    <property type="match status" value="2"/>
</dbReference>
<evidence type="ECO:0000313" key="15">
    <source>
        <dbReference type="EMBL" id="KUJ14451.1"/>
    </source>
</evidence>
<evidence type="ECO:0000259" key="13">
    <source>
        <dbReference type="PROSITE" id="PS50893"/>
    </source>
</evidence>
<dbReference type="CDD" id="cd18596">
    <property type="entry name" value="ABC_6TM_VMR1_D1_like"/>
    <property type="match status" value="1"/>
</dbReference>
<dbReference type="Proteomes" id="UP000070700">
    <property type="component" value="Unassembled WGS sequence"/>
</dbReference>
<protein>
    <submittedName>
        <fullName evidence="15">Multidrug resistance-associated protein</fullName>
    </submittedName>
</protein>
<accession>A0A194X2N8</accession>
<dbReference type="InterPro" id="IPR036640">
    <property type="entry name" value="ABC1_TM_sf"/>
</dbReference>
<keyword evidence="3" id="KW-0813">Transport</keyword>
<feature type="transmembrane region" description="Helical" evidence="12">
    <location>
        <begin position="68"/>
        <end position="91"/>
    </location>
</feature>
<evidence type="ECO:0000256" key="3">
    <source>
        <dbReference type="ARBA" id="ARBA00022448"/>
    </source>
</evidence>
<evidence type="ECO:0000256" key="8">
    <source>
        <dbReference type="ARBA" id="ARBA00022989"/>
    </source>
</evidence>
<dbReference type="Pfam" id="PF00664">
    <property type="entry name" value="ABC_membrane"/>
    <property type="match status" value="2"/>
</dbReference>
<feature type="compositionally biased region" description="Basic and acidic residues" evidence="11">
    <location>
        <begin position="370"/>
        <end position="387"/>
    </location>
</feature>
<evidence type="ECO:0000256" key="11">
    <source>
        <dbReference type="SAM" id="MobiDB-lite"/>
    </source>
</evidence>
<feature type="domain" description="ABC transmembrane type-1" evidence="14">
    <location>
        <begin position="930"/>
        <end position="1256"/>
    </location>
</feature>
<dbReference type="PROSITE" id="PS50929">
    <property type="entry name" value="ABC_TM1F"/>
    <property type="match status" value="2"/>
</dbReference>
<evidence type="ECO:0000256" key="9">
    <source>
        <dbReference type="ARBA" id="ARBA00023136"/>
    </source>
</evidence>
<feature type="transmembrane region" description="Helical" evidence="12">
    <location>
        <begin position="1013"/>
        <end position="1037"/>
    </location>
</feature>
<dbReference type="InterPro" id="IPR027417">
    <property type="entry name" value="P-loop_NTPase"/>
</dbReference>
<keyword evidence="6" id="KW-0547">Nucleotide-binding</keyword>
<dbReference type="GO" id="GO:0140359">
    <property type="term" value="F:ABC-type transporter activity"/>
    <property type="evidence" value="ECO:0007669"/>
    <property type="project" value="InterPro"/>
</dbReference>
<feature type="transmembrane region" description="Helical" evidence="12">
    <location>
        <begin position="6"/>
        <end position="27"/>
    </location>
</feature>
<dbReference type="Gene3D" id="3.40.50.300">
    <property type="entry name" value="P-loop containing nucleotide triphosphate hydrolases"/>
    <property type="match status" value="2"/>
</dbReference>
<keyword evidence="7" id="KW-0067">ATP-binding</keyword>
<comment type="similarity">
    <text evidence="2">Belongs to the ABC transporter superfamily. ABCC family. Conjugate transporter (TC 3.A.1.208) subfamily.</text>
</comment>
<dbReference type="EMBL" id="KQ947420">
    <property type="protein sequence ID" value="KUJ14451.1"/>
    <property type="molecule type" value="Genomic_DNA"/>
</dbReference>
<feature type="transmembrane region" description="Helical" evidence="12">
    <location>
        <begin position="425"/>
        <end position="452"/>
    </location>
</feature>
<keyword evidence="9 12" id="KW-0472">Membrane</keyword>
<comment type="subcellular location">
    <subcellularLocation>
        <location evidence="1">Membrane</location>
        <topology evidence="1">Multi-pass membrane protein</topology>
    </subcellularLocation>
</comment>
<dbReference type="GO" id="GO:0005524">
    <property type="term" value="F:ATP binding"/>
    <property type="evidence" value="ECO:0007669"/>
    <property type="project" value="UniProtKB-KW"/>
</dbReference>
<dbReference type="InterPro" id="IPR003439">
    <property type="entry name" value="ABC_transporter-like_ATP-bd"/>
</dbReference>
<dbReference type="FunFam" id="3.40.50.300:FF:000825">
    <property type="entry name" value="ABC bile acid transporter"/>
    <property type="match status" value="1"/>
</dbReference>
<evidence type="ECO:0000256" key="5">
    <source>
        <dbReference type="ARBA" id="ARBA00022737"/>
    </source>
</evidence>
<dbReference type="FunFam" id="3.40.50.300:FF:000610">
    <property type="entry name" value="Multidrug resistance-associated ABC transporter"/>
    <property type="match status" value="1"/>
</dbReference>
<evidence type="ECO:0000256" key="12">
    <source>
        <dbReference type="SAM" id="Phobius"/>
    </source>
</evidence>
<dbReference type="InterPro" id="IPR003593">
    <property type="entry name" value="AAA+_ATPase"/>
</dbReference>
<dbReference type="SUPFAM" id="SSF90123">
    <property type="entry name" value="ABC transporter transmembrane region"/>
    <property type="match status" value="2"/>
</dbReference>
<feature type="transmembrane region" description="Helical" evidence="12">
    <location>
        <begin position="138"/>
        <end position="155"/>
    </location>
</feature>
<feature type="transmembrane region" description="Helical" evidence="12">
    <location>
        <begin position="1200"/>
        <end position="1220"/>
    </location>
</feature>
<proteinExistence type="inferred from homology"/>
<keyword evidence="4 12" id="KW-0812">Transmembrane</keyword>
<keyword evidence="16" id="KW-1185">Reference proteome</keyword>
<dbReference type="KEGG" id="psco:LY89DRAFT_620940"/>
<dbReference type="PANTHER" id="PTHR24223:SF456">
    <property type="entry name" value="MULTIDRUG RESISTANCE-ASSOCIATED PROTEIN LETHAL(2)03659"/>
    <property type="match status" value="1"/>
</dbReference>
<evidence type="ECO:0000256" key="7">
    <source>
        <dbReference type="ARBA" id="ARBA00022840"/>
    </source>
</evidence>
<gene>
    <name evidence="15" type="ORF">LY89DRAFT_620940</name>
</gene>
<keyword evidence="10" id="KW-0325">Glycoprotein</keyword>
<dbReference type="PROSITE" id="PS50893">
    <property type="entry name" value="ABC_TRANSPORTER_2"/>
    <property type="match status" value="2"/>
</dbReference>
<dbReference type="CDD" id="cd18604">
    <property type="entry name" value="ABC_6TM_VMR1_D2_like"/>
    <property type="match status" value="1"/>
</dbReference>
<feature type="domain" description="ABC transporter" evidence="13">
    <location>
        <begin position="1292"/>
        <end position="1552"/>
    </location>
</feature>
<dbReference type="RefSeq" id="XP_018068806.1">
    <property type="nucleotide sequence ID" value="XM_018210929.1"/>
</dbReference>
<dbReference type="InterPro" id="IPR011527">
    <property type="entry name" value="ABC1_TM_dom"/>
</dbReference>
<dbReference type="GeneID" id="28820655"/>
<dbReference type="OrthoDB" id="6500128at2759"/>
<evidence type="ECO:0000256" key="2">
    <source>
        <dbReference type="ARBA" id="ARBA00009726"/>
    </source>
</evidence>
<dbReference type="GO" id="GO:0016020">
    <property type="term" value="C:membrane"/>
    <property type="evidence" value="ECO:0007669"/>
    <property type="project" value="UniProtKB-SubCell"/>
</dbReference>
<dbReference type="SUPFAM" id="SSF52540">
    <property type="entry name" value="P-loop containing nucleoside triphosphate hydrolases"/>
    <property type="match status" value="2"/>
</dbReference>
<evidence type="ECO:0000256" key="10">
    <source>
        <dbReference type="ARBA" id="ARBA00023180"/>
    </source>
</evidence>
<evidence type="ECO:0000256" key="6">
    <source>
        <dbReference type="ARBA" id="ARBA00022741"/>
    </source>
</evidence>
<feature type="region of interest" description="Disordered" evidence="11">
    <location>
        <begin position="362"/>
        <end position="392"/>
    </location>
</feature>
<dbReference type="PANTHER" id="PTHR24223">
    <property type="entry name" value="ATP-BINDING CASSETTE SUB-FAMILY C"/>
    <property type="match status" value="1"/>
</dbReference>
<feature type="transmembrane region" description="Helical" evidence="12">
    <location>
        <begin position="271"/>
        <end position="291"/>
    </location>
</feature>
<dbReference type="Gene3D" id="1.20.1560.10">
    <property type="entry name" value="ABC transporter type 1, transmembrane domain"/>
    <property type="match status" value="2"/>
</dbReference>
<feature type="transmembrane region" description="Helical" evidence="12">
    <location>
        <begin position="311"/>
        <end position="329"/>
    </location>
</feature>
<feature type="transmembrane region" description="Helical" evidence="12">
    <location>
        <begin position="161"/>
        <end position="182"/>
    </location>
</feature>
<dbReference type="GO" id="GO:0016887">
    <property type="term" value="F:ATP hydrolysis activity"/>
    <property type="evidence" value="ECO:0007669"/>
    <property type="project" value="InterPro"/>
</dbReference>
<feature type="transmembrane region" description="Helical" evidence="12">
    <location>
        <begin position="103"/>
        <end position="126"/>
    </location>
</feature>
<evidence type="ECO:0000256" key="4">
    <source>
        <dbReference type="ARBA" id="ARBA00022692"/>
    </source>
</evidence>
<organism evidence="15 16">
    <name type="scientific">Mollisia scopiformis</name>
    <name type="common">Conifer needle endophyte fungus</name>
    <name type="synonym">Phialocephala scopiformis</name>
    <dbReference type="NCBI Taxonomy" id="149040"/>
    <lineage>
        <taxon>Eukaryota</taxon>
        <taxon>Fungi</taxon>
        <taxon>Dikarya</taxon>
        <taxon>Ascomycota</taxon>
        <taxon>Pezizomycotina</taxon>
        <taxon>Leotiomycetes</taxon>
        <taxon>Helotiales</taxon>
        <taxon>Mollisiaceae</taxon>
        <taxon>Mollisia</taxon>
    </lineage>
</organism>
<reference evidence="15 16" key="1">
    <citation type="submission" date="2015-10" db="EMBL/GenBank/DDBJ databases">
        <title>Full genome of DAOMC 229536 Phialocephala scopiformis, a fungal endophyte of spruce producing the potent anti-insectan compound rugulosin.</title>
        <authorList>
            <consortium name="DOE Joint Genome Institute"/>
            <person name="Walker A.K."/>
            <person name="Frasz S.L."/>
            <person name="Seifert K.A."/>
            <person name="Miller J.D."/>
            <person name="Mondo S.J."/>
            <person name="Labutti K."/>
            <person name="Lipzen A."/>
            <person name="Dockter R."/>
            <person name="Kennedy M."/>
            <person name="Grigoriev I.V."/>
            <person name="Spatafora J.W."/>
        </authorList>
    </citation>
    <scope>NUCLEOTIDE SEQUENCE [LARGE SCALE GENOMIC DNA]</scope>
    <source>
        <strain evidence="15 16">CBS 120377</strain>
    </source>
</reference>
<feature type="domain" description="ABC transmembrane type-1" evidence="14">
    <location>
        <begin position="392"/>
        <end position="581"/>
    </location>
</feature>